<protein>
    <submittedName>
        <fullName evidence="1">Uncharacterized protein</fullName>
    </submittedName>
</protein>
<evidence type="ECO:0000313" key="2">
    <source>
        <dbReference type="Proteomes" id="UP000308600"/>
    </source>
</evidence>
<name>A0ACD3ATU2_9AGAR</name>
<dbReference type="EMBL" id="ML208336">
    <property type="protein sequence ID" value="TFK69141.1"/>
    <property type="molecule type" value="Genomic_DNA"/>
</dbReference>
<accession>A0ACD3ATU2</accession>
<gene>
    <name evidence="1" type="ORF">BDN72DRAFT_857905</name>
</gene>
<organism evidence="1 2">
    <name type="scientific">Pluteus cervinus</name>
    <dbReference type="NCBI Taxonomy" id="181527"/>
    <lineage>
        <taxon>Eukaryota</taxon>
        <taxon>Fungi</taxon>
        <taxon>Dikarya</taxon>
        <taxon>Basidiomycota</taxon>
        <taxon>Agaricomycotina</taxon>
        <taxon>Agaricomycetes</taxon>
        <taxon>Agaricomycetidae</taxon>
        <taxon>Agaricales</taxon>
        <taxon>Pluteineae</taxon>
        <taxon>Pluteaceae</taxon>
        <taxon>Pluteus</taxon>
    </lineage>
</organism>
<sequence length="1058" mass="115472">MDSVNDKTEFKLTAPKPEERHSCAESVLSQALHRSRLWSPQFGPASKYKQGMSGIGVLYAGRKAIRPLSLLVHILLTWTQRMYMQSHADNAPHDPSFGANSSETYEKDLVSGGNNEQHWPYARSGLSNQSEQVGGGPADGNIPRRSSRKITLTEHAPEVFKRGVEARAKERVTNPAGSIPSLPPSPSGSSERFHSSEPQTLSLTTSNNDWESAWHQGLCPSLDPRAPPNNTGGTSSSCESLQDNPQQHPTSHNPLMHTEGDFTTFGTTPNPAQAIIIRQDQSQSVLTADSPAVIDNEHVLVPIHPTTTSPSPTDLDNQDGLTSIHPTTTSSSPTKRTLSAPPGAVSNLHKAVIARCADEVRRALDDAIRDAAGKYSFDDILSLVLREINPAIQKNMDNLWNLWQQYLPRNMKEELPLSLSKEEFAGLKADEPLSRSLVSKCYHSFILRHDNYAEILKCFGESKKCEPKEMTRGRRQQTTRTYVEKMEKMASEHHTKYNIETICLVVGSIVGEDVDLHGTVFTPHAVDFFKNHAQADVQTLVTKLQSHVYNQVALTQGPFGFGLPDNLKVADSPVSSKDTLQAAPTPFSGHSKDISPVLSTASLDESKHGKEPRSNGSEAEAEIEGRDVSLIAEYKSIGGSPVVQKMLEACAVLTTAGIAKAGIHLGSSKHFPWANLVKILKDHKVTVYNWPEDCPFPGKETKRDGQKKAKGFTGLTHEESAAIYGALKKAMDHKNLFVGVPQPPTSHVKQRVYSVQGVVEAIAPDPARLPHPTLEKPEPKKKKKPEPKKGKKNSQQVGGGLFPATIPHKRPYDEVQADTTESGDGYSEATPPGDLDSTPSHDQMEPNQEAALPIIEGSLTAGSPISGSCTQPSPPVITAESFPPEPTVDEPIADAAKNTSQLDRKPEQAFAEPEPKRPRLEAVDEASSQQPSRSPPHSGGSLPSRGYSQYPYLQQPGYHPPHQQPGYPPPPPGYHPPQPGYPPPQPGYPPPLQQPTYSPLSQQSAIHQLPAQQPAYSQNWLPPNPSYPSHSTYPGHVLPYYAPSTGWNYGVSYPNQPR</sequence>
<proteinExistence type="predicted"/>
<dbReference type="Proteomes" id="UP000308600">
    <property type="component" value="Unassembled WGS sequence"/>
</dbReference>
<keyword evidence="2" id="KW-1185">Reference proteome</keyword>
<reference evidence="1 2" key="1">
    <citation type="journal article" date="2019" name="Nat. Ecol. Evol.">
        <title>Megaphylogeny resolves global patterns of mushroom evolution.</title>
        <authorList>
            <person name="Varga T."/>
            <person name="Krizsan K."/>
            <person name="Foldi C."/>
            <person name="Dima B."/>
            <person name="Sanchez-Garcia M."/>
            <person name="Sanchez-Ramirez S."/>
            <person name="Szollosi G.J."/>
            <person name="Szarkandi J.G."/>
            <person name="Papp V."/>
            <person name="Albert L."/>
            <person name="Andreopoulos W."/>
            <person name="Angelini C."/>
            <person name="Antonin V."/>
            <person name="Barry K.W."/>
            <person name="Bougher N.L."/>
            <person name="Buchanan P."/>
            <person name="Buyck B."/>
            <person name="Bense V."/>
            <person name="Catcheside P."/>
            <person name="Chovatia M."/>
            <person name="Cooper J."/>
            <person name="Damon W."/>
            <person name="Desjardin D."/>
            <person name="Finy P."/>
            <person name="Geml J."/>
            <person name="Haridas S."/>
            <person name="Hughes K."/>
            <person name="Justo A."/>
            <person name="Karasinski D."/>
            <person name="Kautmanova I."/>
            <person name="Kiss B."/>
            <person name="Kocsube S."/>
            <person name="Kotiranta H."/>
            <person name="LaButti K.M."/>
            <person name="Lechner B.E."/>
            <person name="Liimatainen K."/>
            <person name="Lipzen A."/>
            <person name="Lukacs Z."/>
            <person name="Mihaltcheva S."/>
            <person name="Morgado L.N."/>
            <person name="Niskanen T."/>
            <person name="Noordeloos M.E."/>
            <person name="Ohm R.A."/>
            <person name="Ortiz-Santana B."/>
            <person name="Ovrebo C."/>
            <person name="Racz N."/>
            <person name="Riley R."/>
            <person name="Savchenko A."/>
            <person name="Shiryaev A."/>
            <person name="Soop K."/>
            <person name="Spirin V."/>
            <person name="Szebenyi C."/>
            <person name="Tomsovsky M."/>
            <person name="Tulloss R.E."/>
            <person name="Uehling J."/>
            <person name="Grigoriev I.V."/>
            <person name="Vagvolgyi C."/>
            <person name="Papp T."/>
            <person name="Martin F.M."/>
            <person name="Miettinen O."/>
            <person name="Hibbett D.S."/>
            <person name="Nagy L.G."/>
        </authorList>
    </citation>
    <scope>NUCLEOTIDE SEQUENCE [LARGE SCALE GENOMIC DNA]</scope>
    <source>
        <strain evidence="1 2">NL-1719</strain>
    </source>
</reference>
<evidence type="ECO:0000313" key="1">
    <source>
        <dbReference type="EMBL" id="TFK69141.1"/>
    </source>
</evidence>